<evidence type="ECO:0000313" key="3">
    <source>
        <dbReference type="Proteomes" id="UP001469553"/>
    </source>
</evidence>
<organism evidence="2 3">
    <name type="scientific">Ameca splendens</name>
    <dbReference type="NCBI Taxonomy" id="208324"/>
    <lineage>
        <taxon>Eukaryota</taxon>
        <taxon>Metazoa</taxon>
        <taxon>Chordata</taxon>
        <taxon>Craniata</taxon>
        <taxon>Vertebrata</taxon>
        <taxon>Euteleostomi</taxon>
        <taxon>Actinopterygii</taxon>
        <taxon>Neopterygii</taxon>
        <taxon>Teleostei</taxon>
        <taxon>Neoteleostei</taxon>
        <taxon>Acanthomorphata</taxon>
        <taxon>Ovalentaria</taxon>
        <taxon>Atherinomorphae</taxon>
        <taxon>Cyprinodontiformes</taxon>
        <taxon>Goodeidae</taxon>
        <taxon>Ameca</taxon>
    </lineage>
</organism>
<feature type="compositionally biased region" description="Basic residues" evidence="1">
    <location>
        <begin position="49"/>
        <end position="61"/>
    </location>
</feature>
<feature type="compositionally biased region" description="Basic and acidic residues" evidence="1">
    <location>
        <begin position="1"/>
        <end position="12"/>
    </location>
</feature>
<comment type="caution">
    <text evidence="2">The sequence shown here is derived from an EMBL/GenBank/DDBJ whole genome shotgun (WGS) entry which is preliminary data.</text>
</comment>
<proteinExistence type="predicted"/>
<reference evidence="2 3" key="1">
    <citation type="submission" date="2021-06" db="EMBL/GenBank/DDBJ databases">
        <authorList>
            <person name="Palmer J.M."/>
        </authorList>
    </citation>
    <scope>NUCLEOTIDE SEQUENCE [LARGE SCALE GENOMIC DNA]</scope>
    <source>
        <strain evidence="2 3">AS_MEX2019</strain>
        <tissue evidence="2">Muscle</tissue>
    </source>
</reference>
<feature type="compositionally biased region" description="Basic and acidic residues" evidence="1">
    <location>
        <begin position="21"/>
        <end position="48"/>
    </location>
</feature>
<evidence type="ECO:0000313" key="2">
    <source>
        <dbReference type="EMBL" id="MEQ2289573.1"/>
    </source>
</evidence>
<gene>
    <name evidence="2" type="ORF">AMECASPLE_034496</name>
</gene>
<name>A0ABV0Y706_9TELE</name>
<sequence>MEESSREYREGRSLNTMRQDLASKPEEPVRRNEKQLWHGERRAAEGGRLRTRTQQKQKYKKTQGEKINRDLTSNNSTQIKNTKTQNNEQTPNKAVHREVNLEKQDLKNTINCKEMVKIHTQQKMKTQTPQDHYSKRMNFEKLIIYLFIYILK</sequence>
<dbReference type="EMBL" id="JAHRIP010023706">
    <property type="protein sequence ID" value="MEQ2289573.1"/>
    <property type="molecule type" value="Genomic_DNA"/>
</dbReference>
<evidence type="ECO:0000256" key="1">
    <source>
        <dbReference type="SAM" id="MobiDB-lite"/>
    </source>
</evidence>
<dbReference type="Proteomes" id="UP001469553">
    <property type="component" value="Unassembled WGS sequence"/>
</dbReference>
<protein>
    <submittedName>
        <fullName evidence="2">Uncharacterized protein</fullName>
    </submittedName>
</protein>
<keyword evidence="3" id="KW-1185">Reference proteome</keyword>
<feature type="region of interest" description="Disordered" evidence="1">
    <location>
        <begin position="1"/>
        <end position="95"/>
    </location>
</feature>
<accession>A0ABV0Y706</accession>
<feature type="compositionally biased region" description="Polar residues" evidence="1">
    <location>
        <begin position="70"/>
        <end position="92"/>
    </location>
</feature>